<dbReference type="Gene3D" id="2.60.270.20">
    <property type="entry name" value="Cytolysin/lectin"/>
    <property type="match status" value="1"/>
</dbReference>
<dbReference type="InterPro" id="IPR009960">
    <property type="entry name" value="Fruit_body_lectin_fun"/>
</dbReference>
<accession>A0AAE0MQN9</accession>
<dbReference type="RefSeq" id="XP_062680361.1">
    <property type="nucleotide sequence ID" value="XM_062829685.1"/>
</dbReference>
<evidence type="ECO:0000313" key="1">
    <source>
        <dbReference type="EMBL" id="KAK3342568.1"/>
    </source>
</evidence>
<protein>
    <submittedName>
        <fullName evidence="1">Fungal fruit body lectin</fullName>
    </submittedName>
</protein>
<dbReference type="SUPFAM" id="SSF63724">
    <property type="entry name" value="Cytolysin/lectin"/>
    <property type="match status" value="1"/>
</dbReference>
<gene>
    <name evidence="1" type="ORF">B0H65DRAFT_549765</name>
</gene>
<name>A0AAE0MQN9_9PEZI</name>
<sequence>MSYTLHLRLINDTSDTLTLVEQTCWFGKGTRWSQIDSTGVYVLSMGGSGSSGMLRFQTSKGDFFAVACGVHNYKRWCDVLVDTADDAPLTKLHPKYYDDKDAKYQALWAQASEFEAKAKSGKTVRIKFYQAEGNVLRATVEYV</sequence>
<reference evidence="1" key="2">
    <citation type="submission" date="2023-06" db="EMBL/GenBank/DDBJ databases">
        <authorList>
            <consortium name="Lawrence Berkeley National Laboratory"/>
            <person name="Haridas S."/>
            <person name="Hensen N."/>
            <person name="Bonometti L."/>
            <person name="Westerberg I."/>
            <person name="Brannstrom I.O."/>
            <person name="Guillou S."/>
            <person name="Cros-Aarteil S."/>
            <person name="Calhoun S."/>
            <person name="Kuo A."/>
            <person name="Mondo S."/>
            <person name="Pangilinan J."/>
            <person name="Riley R."/>
            <person name="Labutti K."/>
            <person name="Andreopoulos B."/>
            <person name="Lipzen A."/>
            <person name="Chen C."/>
            <person name="Yanf M."/>
            <person name="Daum C."/>
            <person name="Ng V."/>
            <person name="Clum A."/>
            <person name="Steindorff A."/>
            <person name="Ohm R."/>
            <person name="Martin F."/>
            <person name="Silar P."/>
            <person name="Natvig D."/>
            <person name="Lalanne C."/>
            <person name="Gautier V."/>
            <person name="Ament-Velasquez S.L."/>
            <person name="Kruys A."/>
            <person name="Hutchinson M.I."/>
            <person name="Powell A.J."/>
            <person name="Barry K."/>
            <person name="Miller A.N."/>
            <person name="Grigoriev I.V."/>
            <person name="Debuchy R."/>
            <person name="Gladieux P."/>
            <person name="Thoren M.H."/>
            <person name="Johannesson H."/>
        </authorList>
    </citation>
    <scope>NUCLEOTIDE SEQUENCE</scope>
    <source>
        <strain evidence="1">CBS 560.94</strain>
    </source>
</reference>
<proteinExistence type="predicted"/>
<dbReference type="AlphaFoldDB" id="A0AAE0MQN9"/>
<comment type="caution">
    <text evidence="1">The sequence shown here is derived from an EMBL/GenBank/DDBJ whole genome shotgun (WGS) entry which is preliminary data.</text>
</comment>
<dbReference type="InterPro" id="IPR015926">
    <property type="entry name" value="Cytolysin/lectin"/>
</dbReference>
<dbReference type="Proteomes" id="UP001278500">
    <property type="component" value="Unassembled WGS sequence"/>
</dbReference>
<dbReference type="EMBL" id="JAUEPP010000005">
    <property type="protein sequence ID" value="KAK3342568.1"/>
    <property type="molecule type" value="Genomic_DNA"/>
</dbReference>
<keyword evidence="2" id="KW-1185">Reference proteome</keyword>
<dbReference type="GeneID" id="87866839"/>
<organism evidence="1 2">
    <name type="scientific">Neurospora tetraspora</name>
    <dbReference type="NCBI Taxonomy" id="94610"/>
    <lineage>
        <taxon>Eukaryota</taxon>
        <taxon>Fungi</taxon>
        <taxon>Dikarya</taxon>
        <taxon>Ascomycota</taxon>
        <taxon>Pezizomycotina</taxon>
        <taxon>Sordariomycetes</taxon>
        <taxon>Sordariomycetidae</taxon>
        <taxon>Sordariales</taxon>
        <taxon>Sordariaceae</taxon>
        <taxon>Neurospora</taxon>
    </lineage>
</organism>
<reference evidence="1" key="1">
    <citation type="journal article" date="2023" name="Mol. Phylogenet. Evol.">
        <title>Genome-scale phylogeny and comparative genomics of the fungal order Sordariales.</title>
        <authorList>
            <person name="Hensen N."/>
            <person name="Bonometti L."/>
            <person name="Westerberg I."/>
            <person name="Brannstrom I.O."/>
            <person name="Guillou S."/>
            <person name="Cros-Aarteil S."/>
            <person name="Calhoun S."/>
            <person name="Haridas S."/>
            <person name="Kuo A."/>
            <person name="Mondo S."/>
            <person name="Pangilinan J."/>
            <person name="Riley R."/>
            <person name="LaButti K."/>
            <person name="Andreopoulos B."/>
            <person name="Lipzen A."/>
            <person name="Chen C."/>
            <person name="Yan M."/>
            <person name="Daum C."/>
            <person name="Ng V."/>
            <person name="Clum A."/>
            <person name="Steindorff A."/>
            <person name="Ohm R.A."/>
            <person name="Martin F."/>
            <person name="Silar P."/>
            <person name="Natvig D.O."/>
            <person name="Lalanne C."/>
            <person name="Gautier V."/>
            <person name="Ament-Velasquez S.L."/>
            <person name="Kruys A."/>
            <person name="Hutchinson M.I."/>
            <person name="Powell A.J."/>
            <person name="Barry K."/>
            <person name="Miller A.N."/>
            <person name="Grigoriev I.V."/>
            <person name="Debuchy R."/>
            <person name="Gladieux P."/>
            <person name="Hiltunen Thoren M."/>
            <person name="Johannesson H."/>
        </authorList>
    </citation>
    <scope>NUCLEOTIDE SEQUENCE</scope>
    <source>
        <strain evidence="1">CBS 560.94</strain>
    </source>
</reference>
<evidence type="ECO:0000313" key="2">
    <source>
        <dbReference type="Proteomes" id="UP001278500"/>
    </source>
</evidence>
<dbReference type="Pfam" id="PF07367">
    <property type="entry name" value="FB_lectin"/>
    <property type="match status" value="1"/>
</dbReference>